<keyword evidence="2" id="KW-1185">Reference proteome</keyword>
<protein>
    <submittedName>
        <fullName evidence="1">DUF2946 family protein</fullName>
    </submittedName>
</protein>
<dbReference type="InterPro" id="IPR021333">
    <property type="entry name" value="DUF2946"/>
</dbReference>
<proteinExistence type="predicted"/>
<name>A0ABW8KK90_9GAMM</name>
<reference evidence="1 2" key="1">
    <citation type="submission" date="2020-10" db="EMBL/GenBank/DDBJ databases">
        <title>Phylogeny of dyella-like bacteria.</title>
        <authorList>
            <person name="Fu J."/>
        </authorList>
    </citation>
    <scope>NUCLEOTIDE SEQUENCE [LARGE SCALE GENOMIC DNA]</scope>
    <source>
        <strain evidence="1 2">DKC-1</strain>
    </source>
</reference>
<comment type="caution">
    <text evidence="1">The sequence shown here is derived from an EMBL/GenBank/DDBJ whole genome shotgun (WGS) entry which is preliminary data.</text>
</comment>
<accession>A0ABW8KK90</accession>
<dbReference type="Pfam" id="PF11162">
    <property type="entry name" value="DUF2946"/>
    <property type="match status" value="1"/>
</dbReference>
<sequence>MAWLAWLAMALLLVAPLVSRVLPASTPVTHAMMGGVCPHGMAYAGHASRQPGEKSPTDCCGYCVLLGQQSLLAAHAILYLLPAAPREAVAAAYQVPSLEPPARLWARPRGPPYQA</sequence>
<evidence type="ECO:0000313" key="2">
    <source>
        <dbReference type="Proteomes" id="UP001620397"/>
    </source>
</evidence>
<dbReference type="Proteomes" id="UP001620397">
    <property type="component" value="Unassembled WGS sequence"/>
</dbReference>
<gene>
    <name evidence="1" type="ORF">ISP14_09620</name>
</gene>
<evidence type="ECO:0000313" key="1">
    <source>
        <dbReference type="EMBL" id="MFK2931049.1"/>
    </source>
</evidence>
<dbReference type="RefSeq" id="WP_404538731.1">
    <property type="nucleotide sequence ID" value="NZ_JADIKL010000004.1"/>
</dbReference>
<organism evidence="1 2">
    <name type="scientific">Dyella agri</name>
    <dbReference type="NCBI Taxonomy" id="1926869"/>
    <lineage>
        <taxon>Bacteria</taxon>
        <taxon>Pseudomonadati</taxon>
        <taxon>Pseudomonadota</taxon>
        <taxon>Gammaproteobacteria</taxon>
        <taxon>Lysobacterales</taxon>
        <taxon>Rhodanobacteraceae</taxon>
        <taxon>Dyella</taxon>
    </lineage>
</organism>
<dbReference type="EMBL" id="JADIKL010000004">
    <property type="protein sequence ID" value="MFK2931049.1"/>
    <property type="molecule type" value="Genomic_DNA"/>
</dbReference>